<gene>
    <name evidence="1" type="ORF">BU25DRAFT_336319</name>
</gene>
<evidence type="ECO:0000313" key="1">
    <source>
        <dbReference type="EMBL" id="KAF2630032.1"/>
    </source>
</evidence>
<keyword evidence="2" id="KW-1185">Reference proteome</keyword>
<name>A0ACB6S7Q3_9PLEO</name>
<organism evidence="1 2">
    <name type="scientific">Macroventuria anomochaeta</name>
    <dbReference type="NCBI Taxonomy" id="301207"/>
    <lineage>
        <taxon>Eukaryota</taxon>
        <taxon>Fungi</taxon>
        <taxon>Dikarya</taxon>
        <taxon>Ascomycota</taxon>
        <taxon>Pezizomycotina</taxon>
        <taxon>Dothideomycetes</taxon>
        <taxon>Pleosporomycetidae</taxon>
        <taxon>Pleosporales</taxon>
        <taxon>Pleosporineae</taxon>
        <taxon>Didymellaceae</taxon>
        <taxon>Macroventuria</taxon>
    </lineage>
</organism>
<evidence type="ECO:0000313" key="2">
    <source>
        <dbReference type="Proteomes" id="UP000799754"/>
    </source>
</evidence>
<proteinExistence type="predicted"/>
<accession>A0ACB6S7Q3</accession>
<reference evidence="1" key="1">
    <citation type="journal article" date="2020" name="Stud. Mycol.">
        <title>101 Dothideomycetes genomes: a test case for predicting lifestyles and emergence of pathogens.</title>
        <authorList>
            <person name="Haridas S."/>
            <person name="Albert R."/>
            <person name="Binder M."/>
            <person name="Bloem J."/>
            <person name="Labutti K."/>
            <person name="Salamov A."/>
            <person name="Andreopoulos B."/>
            <person name="Baker S."/>
            <person name="Barry K."/>
            <person name="Bills G."/>
            <person name="Bluhm B."/>
            <person name="Cannon C."/>
            <person name="Castanera R."/>
            <person name="Culley D."/>
            <person name="Daum C."/>
            <person name="Ezra D."/>
            <person name="Gonzalez J."/>
            <person name="Henrissat B."/>
            <person name="Kuo A."/>
            <person name="Liang C."/>
            <person name="Lipzen A."/>
            <person name="Lutzoni F."/>
            <person name="Magnuson J."/>
            <person name="Mondo S."/>
            <person name="Nolan M."/>
            <person name="Ohm R."/>
            <person name="Pangilinan J."/>
            <person name="Park H.-J."/>
            <person name="Ramirez L."/>
            <person name="Alfaro M."/>
            <person name="Sun H."/>
            <person name="Tritt A."/>
            <person name="Yoshinaga Y."/>
            <person name="Zwiers L.-H."/>
            <person name="Turgeon B."/>
            <person name="Goodwin S."/>
            <person name="Spatafora J."/>
            <person name="Crous P."/>
            <person name="Grigoriev I."/>
        </authorList>
    </citation>
    <scope>NUCLEOTIDE SEQUENCE</scope>
    <source>
        <strain evidence="1">CBS 525.71</strain>
    </source>
</reference>
<keyword evidence="1" id="KW-0808">Transferase</keyword>
<comment type="caution">
    <text evidence="1">The sequence shown here is derived from an EMBL/GenBank/DDBJ whole genome shotgun (WGS) entry which is preliminary data.</text>
</comment>
<sequence>MAPMQRPRPLSATTDLTDLTDHTDRTSQAIEVDPDSRSLSSADFEAETQSLTPSVRDVLHEYGRTYQKWKVGAYPFPNDDLENERLKLQHIIIRALFNGRNWFAPINRLPQRRPRRLLDIGCGTGHWCHEMAKEFPRTRVEGIDLTPTKGLARSPDNCHLMIDDIRHKMWWGLANGYTYDYIHTRMSLGIFHDFREIIQKGFNNLEPGGWMESQELDSKVYCDDGTMPENWPLLEWSKDQDDAATNHLETPLRIANKLKRWYEQAGFVEVKEEVFHIPINEWAKEDRLKMFGKFMAQNMQAGLYGWSVNYFNRAWGWTESEIRVKLARVHNSLFDKTVHAYYKVYVVYGRKPRIGEAPSQVPKPDHWPTEHTSRNDDADNAC</sequence>
<protein>
    <submittedName>
        <fullName evidence="1">S-adenosyl-L-methionine-dependent methyltransferase</fullName>
    </submittedName>
</protein>
<dbReference type="Proteomes" id="UP000799754">
    <property type="component" value="Unassembled WGS sequence"/>
</dbReference>
<keyword evidence="1" id="KW-0489">Methyltransferase</keyword>
<dbReference type="EMBL" id="MU006708">
    <property type="protein sequence ID" value="KAF2630032.1"/>
    <property type="molecule type" value="Genomic_DNA"/>
</dbReference>